<evidence type="ECO:0000313" key="2">
    <source>
        <dbReference type="Proteomes" id="UP000001819"/>
    </source>
</evidence>
<dbReference type="RefSeq" id="XP_001360390.2">
    <property type="nucleotide sequence ID" value="XM_001360353.3"/>
</dbReference>
<reference evidence="3" key="2">
    <citation type="submission" date="2025-08" db="UniProtKB">
        <authorList>
            <consortium name="RefSeq"/>
        </authorList>
    </citation>
    <scope>IDENTIFICATION</scope>
    <source>
        <strain evidence="3">MV-25-SWS-2005</strain>
        <tissue evidence="3">Whole body</tissue>
    </source>
</reference>
<reference evidence="2" key="1">
    <citation type="submission" date="2024-06" db="UniProtKB">
        <authorList>
            <consortium name="RefSeq"/>
        </authorList>
    </citation>
    <scope>NUCLEOTIDE SEQUENCE [LARGE SCALE GENOMIC DNA]</scope>
    <source>
        <strain evidence="2">MV2-25</strain>
    </source>
</reference>
<feature type="region of interest" description="Disordered" evidence="1">
    <location>
        <begin position="102"/>
        <end position="130"/>
    </location>
</feature>
<dbReference type="KEGG" id="dpo:4803716"/>
<accession>A0A6I8USW7</accession>
<sequence length="475" mass="54640">MDEAMGDKSMRFLSLNIKDCLGCSDVSVSFPPSNSVHVLLYKLMGQEQEQARDNMAVTPVAQAIQLLCTRTFPDAESLERLPLLEVGRGSVSLRFQVLQPVPSEEDSDSDLDLEPSTSAQAEVRLEERKKRREAARNRKKIFIVNKEVMVKRRFDDPQSLDWVTYTVNGGEILKWQLDEFHAQFFEDPQYSSIHLWDLQHKCAGNWLQIIRADSNGYKNFQTPGNPFEIFAKLFVRKKLDEEDLVCKLAESCITVNEAVLRSERQFVMQVFNHVRRIFEYITMKQYTVWFLVPGAQGPQSLTEEDLDFDLRNVRTSIRIAGDNRNIFWCQSDHNVQNLLMVSFQLALSSIAKQSVLIISHLDKIADFVTWQFITASYMNDLYACGPTDSKWVCMRYLQRIVEMAQANCIIVLIEYPSFLSVLSDERHVIKCEKQLDNESWDVKVGSAESYESRLEIFKTAINLELGSVEPATPQE</sequence>
<keyword evidence="2" id="KW-1185">Reference proteome</keyword>
<protein>
    <submittedName>
        <fullName evidence="3">Protein ORD</fullName>
    </submittedName>
</protein>
<dbReference type="Proteomes" id="UP000001819">
    <property type="component" value="Chromosome 3"/>
</dbReference>
<evidence type="ECO:0000256" key="1">
    <source>
        <dbReference type="SAM" id="MobiDB-lite"/>
    </source>
</evidence>
<proteinExistence type="predicted"/>
<gene>
    <name evidence="3" type="primary">ord</name>
</gene>
<organism evidence="2 3">
    <name type="scientific">Drosophila pseudoobscura pseudoobscura</name>
    <name type="common">Fruit fly</name>
    <dbReference type="NCBI Taxonomy" id="46245"/>
    <lineage>
        <taxon>Eukaryota</taxon>
        <taxon>Metazoa</taxon>
        <taxon>Ecdysozoa</taxon>
        <taxon>Arthropoda</taxon>
        <taxon>Hexapoda</taxon>
        <taxon>Insecta</taxon>
        <taxon>Pterygota</taxon>
        <taxon>Neoptera</taxon>
        <taxon>Endopterygota</taxon>
        <taxon>Diptera</taxon>
        <taxon>Brachycera</taxon>
        <taxon>Muscomorpha</taxon>
        <taxon>Ephydroidea</taxon>
        <taxon>Drosophilidae</taxon>
        <taxon>Drosophila</taxon>
        <taxon>Sophophora</taxon>
    </lineage>
</organism>
<evidence type="ECO:0000313" key="3">
    <source>
        <dbReference type="RefSeq" id="XP_001360390.2"/>
    </source>
</evidence>
<name>A0A6I8USW7_DROPS</name>
<feature type="compositionally biased region" description="Acidic residues" evidence="1">
    <location>
        <begin position="103"/>
        <end position="113"/>
    </location>
</feature>
<dbReference type="AlphaFoldDB" id="A0A6I8USW7"/>
<dbReference type="InParanoid" id="A0A6I8USW7"/>
<dbReference type="FunCoup" id="A0A6I8USW7">
    <property type="interactions" value="6"/>
</dbReference>